<evidence type="ECO:0000313" key="4">
    <source>
        <dbReference type="Proteomes" id="UP000061018"/>
    </source>
</evidence>
<dbReference type="EMBL" id="CP012382">
    <property type="protein sequence ID" value="AKZ60677.1"/>
    <property type="molecule type" value="Genomic_DNA"/>
</dbReference>
<reference evidence="4" key="1">
    <citation type="journal article" date="2015" name="J. Biotechnol.">
        <title>Complete genome sequence of Streptomyces ambofaciens ATCC 23877, the spiramycin producer.</title>
        <authorList>
            <person name="Thibessard A."/>
            <person name="Haas D."/>
            <person name="Gerbaud C."/>
            <person name="Aigle B."/>
            <person name="Lautru S."/>
            <person name="Pernodet J.L."/>
            <person name="Leblond P."/>
        </authorList>
    </citation>
    <scope>NUCLEOTIDE SEQUENCE [LARGE SCALE GENOMIC DNA]</scope>
    <source>
        <strain evidence="4">ATCC 23877 / 3486 / DSM 40053 / JCM 4204 / NBRC 12836 / NRRL B-2516</strain>
    </source>
</reference>
<accession>A0A0K2B6J5</accession>
<dbReference type="AlphaFoldDB" id="A0A0K2B6J5"/>
<gene>
    <name evidence="2" type="ORF">SAM23877_0033</name>
    <name evidence="3" type="ORF">SAM23877_7636</name>
</gene>
<dbReference type="KEGG" id="samb:SAM23877_7636"/>
<organism evidence="3 4">
    <name type="scientific">Streptomyces ambofaciens (strain ATCC 23877 / 3486 / DSM 40053 / JCM 4204 / NBRC 12836 / NRRL B-2516)</name>
    <dbReference type="NCBI Taxonomy" id="278992"/>
    <lineage>
        <taxon>Bacteria</taxon>
        <taxon>Bacillati</taxon>
        <taxon>Actinomycetota</taxon>
        <taxon>Actinomycetes</taxon>
        <taxon>Kitasatosporales</taxon>
        <taxon>Streptomycetaceae</taxon>
        <taxon>Streptomyces</taxon>
    </lineage>
</organism>
<evidence type="ECO:0000313" key="2">
    <source>
        <dbReference type="EMBL" id="AKZ53082.1"/>
    </source>
</evidence>
<dbReference type="Proteomes" id="UP000061018">
    <property type="component" value="Chromosome"/>
</dbReference>
<proteinExistence type="predicted"/>
<evidence type="ECO:0000256" key="1">
    <source>
        <dbReference type="SAM" id="MobiDB-lite"/>
    </source>
</evidence>
<feature type="region of interest" description="Disordered" evidence="1">
    <location>
        <begin position="1"/>
        <end position="35"/>
    </location>
</feature>
<sequence>MPMLPRWMSHARSWTTSPSAGRASRPDRHSDGSRALGPFRQAVLVLRWFRERGCVHYLARTPALTVRQQNTMTSHIAAAPSAIASPANRARLPVLFSR</sequence>
<dbReference type="KEGG" id="samb:SAM23877_0033"/>
<name>A0A0K2B6J5_STRA7</name>
<reference evidence="3" key="2">
    <citation type="submission" date="2015-07" db="EMBL/GenBank/DDBJ databases">
        <title>Complete genome sequence of Streptomyces ambofaciens ATCC 23877, the spiramycin producer.</title>
        <authorList>
            <person name="Thibessard A."/>
            <person name="Haas D."/>
            <person name="Gerbaud C."/>
            <person name="Aigle B."/>
            <person name="Lautru S."/>
            <person name="Pernodet J.-L."/>
            <person name="Leblond P."/>
        </authorList>
    </citation>
    <scope>NUCLEOTIDE SEQUENCE [LARGE SCALE GENOMIC DNA]</scope>
    <source>
        <strain evidence="3">ATCC 23877</strain>
    </source>
</reference>
<protein>
    <submittedName>
        <fullName evidence="3">Transposase</fullName>
    </submittedName>
</protein>
<dbReference type="EMBL" id="CP012382">
    <property type="protein sequence ID" value="AKZ53082.1"/>
    <property type="molecule type" value="Genomic_DNA"/>
</dbReference>
<evidence type="ECO:0000313" key="3">
    <source>
        <dbReference type="EMBL" id="AKZ60677.1"/>
    </source>
</evidence>